<evidence type="ECO:0000259" key="8">
    <source>
        <dbReference type="Pfam" id="PF08241"/>
    </source>
</evidence>
<evidence type="ECO:0000256" key="7">
    <source>
        <dbReference type="SAM" id="Phobius"/>
    </source>
</evidence>
<reference evidence="9 10" key="1">
    <citation type="journal article" date="2024" name="IMA Fungus">
        <title>IMA Genome - F19 : A genome assembly and annotation guide to empower mycologists, including annotated draft genome sequences of Ceratocystis pirilliformis, Diaporthe australafricana, Fusarium ophioides, Paecilomyces lecythidis, and Sporothrix stenoceras.</title>
        <authorList>
            <person name="Aylward J."/>
            <person name="Wilson A.M."/>
            <person name="Visagie C.M."/>
            <person name="Spraker J."/>
            <person name="Barnes I."/>
            <person name="Buitendag C."/>
            <person name="Ceriani C."/>
            <person name="Del Mar Angel L."/>
            <person name="du Plessis D."/>
            <person name="Fuchs T."/>
            <person name="Gasser K."/>
            <person name="Kramer D."/>
            <person name="Li W."/>
            <person name="Munsamy K."/>
            <person name="Piso A."/>
            <person name="Price J.L."/>
            <person name="Sonnekus B."/>
            <person name="Thomas C."/>
            <person name="van der Nest A."/>
            <person name="van Dijk A."/>
            <person name="van Heerden A."/>
            <person name="van Vuuren N."/>
            <person name="Yilmaz N."/>
            <person name="Duong T.A."/>
            <person name="van der Merwe N.A."/>
            <person name="Wingfield M.J."/>
            <person name="Wingfield B.D."/>
        </authorList>
    </citation>
    <scope>NUCLEOTIDE SEQUENCE [LARGE SCALE GENOMIC DNA]</scope>
    <source>
        <strain evidence="9 10">CMW 18300</strain>
    </source>
</reference>
<feature type="domain" description="Methyltransferase type 11" evidence="8">
    <location>
        <begin position="18"/>
        <end position="128"/>
    </location>
</feature>
<dbReference type="EMBL" id="JAWRVE010000103">
    <property type="protein sequence ID" value="KAL1858823.1"/>
    <property type="molecule type" value="Genomic_DNA"/>
</dbReference>
<feature type="transmembrane region" description="Helical" evidence="7">
    <location>
        <begin position="297"/>
        <end position="317"/>
    </location>
</feature>
<dbReference type="SUPFAM" id="SSF53335">
    <property type="entry name" value="S-adenosyl-L-methionine-dependent methyltransferases"/>
    <property type="match status" value="1"/>
</dbReference>
<feature type="transmembrane region" description="Helical" evidence="7">
    <location>
        <begin position="272"/>
        <end position="291"/>
    </location>
</feature>
<dbReference type="InterPro" id="IPR029063">
    <property type="entry name" value="SAM-dependent_MTases_sf"/>
</dbReference>
<keyword evidence="10" id="KW-1185">Reference proteome</keyword>
<evidence type="ECO:0000256" key="5">
    <source>
        <dbReference type="ARBA" id="ARBA00023065"/>
    </source>
</evidence>
<evidence type="ECO:0000256" key="6">
    <source>
        <dbReference type="ARBA" id="ARBA00023136"/>
    </source>
</evidence>
<dbReference type="InterPro" id="IPR044669">
    <property type="entry name" value="YneE/VCCN1/2-like"/>
</dbReference>
<accession>A0ABR3WCY6</accession>
<gene>
    <name evidence="9" type="ORF">Daus18300_009821</name>
</gene>
<keyword evidence="6 7" id="KW-0472">Membrane</keyword>
<dbReference type="PANTHER" id="PTHR33281">
    <property type="entry name" value="UPF0187 PROTEIN YNEE"/>
    <property type="match status" value="1"/>
</dbReference>
<keyword evidence="4 7" id="KW-1133">Transmembrane helix</keyword>
<keyword evidence="5" id="KW-0406">Ion transport</keyword>
<dbReference type="InterPro" id="IPR013216">
    <property type="entry name" value="Methyltransf_11"/>
</dbReference>
<feature type="transmembrane region" description="Helical" evidence="7">
    <location>
        <begin position="506"/>
        <end position="527"/>
    </location>
</feature>
<evidence type="ECO:0000256" key="2">
    <source>
        <dbReference type="ARBA" id="ARBA00022448"/>
    </source>
</evidence>
<dbReference type="Pfam" id="PF25539">
    <property type="entry name" value="Bestrophin_2"/>
    <property type="match status" value="1"/>
</dbReference>
<dbReference type="PANTHER" id="PTHR33281:SF16">
    <property type="match status" value="1"/>
</dbReference>
<comment type="subcellular location">
    <subcellularLocation>
        <location evidence="1">Membrane</location>
        <topology evidence="1">Multi-pass membrane protein</topology>
    </subcellularLocation>
</comment>
<name>A0ABR3WCY6_9PEZI</name>
<evidence type="ECO:0000313" key="9">
    <source>
        <dbReference type="EMBL" id="KAL1858823.1"/>
    </source>
</evidence>
<evidence type="ECO:0000256" key="3">
    <source>
        <dbReference type="ARBA" id="ARBA00022692"/>
    </source>
</evidence>
<evidence type="ECO:0000313" key="10">
    <source>
        <dbReference type="Proteomes" id="UP001583177"/>
    </source>
</evidence>
<keyword evidence="3 7" id="KW-0812">Transmembrane</keyword>
<sequence length="577" mass="63781">MVDSTNQLVPFSTATLVVDMGCGPGQITDAVLQKHSTGLSPTARVIGADNSPQMLAQYAGRKEKELNEGREYWRRVETAQTDIHDCAELTDDSVTHMLAGFVVFLVPEPVKAVEAMKSNLVSGGVLAFSSWEGSDWQELMYYPKKVRPDLVMPTLSADWTQPDGVRENLHKIGFSSVQVEQTEGHWPFTDCDEVCRFILTKMPLAARVITQMSDEEVFQTHALMVSDLKAKYPSVPAKMAAEMYQCLILKDAMNAGWPLVLRFVKGAIHRDIALPVFVHALFTTVIVTLHVRLKHNFGLPSSVVSSLSIVVGLMLVFRNQTAYQRFWDGRNNFATVITSVRNLVRSFLACSGGPGGGPGGSDAAAQLSQTERADVERTARILMAVPDSIKNTLRAEWGALNTAADQYGQGLLPHGLRGHEDEGLTLPVQLTFLVEAFIARGYARGWFHAPQASQLTVQVNTLVDAFGKMETIRLTQFPVAILIHQRQVLALFGCVLPFAVVDESHWWSVLIVALIMFTLYGIEAIACQLEDPFGYDRNDIKMDVIVEDVRVELGVMLDEWRSTVAGPVKRSMFLGDI</sequence>
<keyword evidence="2" id="KW-0813">Transport</keyword>
<dbReference type="Proteomes" id="UP001583177">
    <property type="component" value="Unassembled WGS sequence"/>
</dbReference>
<organism evidence="9 10">
    <name type="scientific">Diaporthe australafricana</name>
    <dbReference type="NCBI Taxonomy" id="127596"/>
    <lineage>
        <taxon>Eukaryota</taxon>
        <taxon>Fungi</taxon>
        <taxon>Dikarya</taxon>
        <taxon>Ascomycota</taxon>
        <taxon>Pezizomycotina</taxon>
        <taxon>Sordariomycetes</taxon>
        <taxon>Sordariomycetidae</taxon>
        <taxon>Diaporthales</taxon>
        <taxon>Diaporthaceae</taxon>
        <taxon>Diaporthe</taxon>
    </lineage>
</organism>
<feature type="transmembrane region" description="Helical" evidence="7">
    <location>
        <begin position="477"/>
        <end position="500"/>
    </location>
</feature>
<proteinExistence type="predicted"/>
<dbReference type="CDD" id="cd02440">
    <property type="entry name" value="AdoMet_MTases"/>
    <property type="match status" value="1"/>
</dbReference>
<evidence type="ECO:0000256" key="4">
    <source>
        <dbReference type="ARBA" id="ARBA00022989"/>
    </source>
</evidence>
<protein>
    <recommendedName>
        <fullName evidence="8">Methyltransferase type 11 domain-containing protein</fullName>
    </recommendedName>
</protein>
<dbReference type="Pfam" id="PF08241">
    <property type="entry name" value="Methyltransf_11"/>
    <property type="match status" value="1"/>
</dbReference>
<evidence type="ECO:0000256" key="1">
    <source>
        <dbReference type="ARBA" id="ARBA00004141"/>
    </source>
</evidence>
<dbReference type="Gene3D" id="3.40.50.150">
    <property type="entry name" value="Vaccinia Virus protein VP39"/>
    <property type="match status" value="1"/>
</dbReference>
<comment type="caution">
    <text evidence="9">The sequence shown here is derived from an EMBL/GenBank/DDBJ whole genome shotgun (WGS) entry which is preliminary data.</text>
</comment>